<organism evidence="2 3">
    <name type="scientific">Cricetulus griseus</name>
    <name type="common">Chinese hamster</name>
    <name type="synonym">Cricetulus barabensis griseus</name>
    <dbReference type="NCBI Taxonomy" id="10029"/>
    <lineage>
        <taxon>Eukaryota</taxon>
        <taxon>Metazoa</taxon>
        <taxon>Chordata</taxon>
        <taxon>Craniata</taxon>
        <taxon>Vertebrata</taxon>
        <taxon>Euteleostomi</taxon>
        <taxon>Mammalia</taxon>
        <taxon>Eutheria</taxon>
        <taxon>Euarchontoglires</taxon>
        <taxon>Glires</taxon>
        <taxon>Rodentia</taxon>
        <taxon>Myomorpha</taxon>
        <taxon>Muroidea</taxon>
        <taxon>Cricetidae</taxon>
        <taxon>Cricetinae</taxon>
        <taxon>Cricetulus</taxon>
    </lineage>
</organism>
<dbReference type="Proteomes" id="UP000001075">
    <property type="component" value="Unassembled WGS sequence"/>
</dbReference>
<dbReference type="AlphaFoldDB" id="G3HV91"/>
<reference evidence="3" key="1">
    <citation type="journal article" date="2011" name="Nat. Biotechnol.">
        <title>The genomic sequence of the Chinese hamster ovary (CHO)-K1 cell line.</title>
        <authorList>
            <person name="Xu X."/>
            <person name="Nagarajan H."/>
            <person name="Lewis N.E."/>
            <person name="Pan S."/>
            <person name="Cai Z."/>
            <person name="Liu X."/>
            <person name="Chen W."/>
            <person name="Xie M."/>
            <person name="Wang W."/>
            <person name="Hammond S."/>
            <person name="Andersen M.R."/>
            <person name="Neff N."/>
            <person name="Passarelli B."/>
            <person name="Koh W."/>
            <person name="Fan H.C."/>
            <person name="Wang J."/>
            <person name="Gui Y."/>
            <person name="Lee K.H."/>
            <person name="Betenbaugh M.J."/>
            <person name="Quake S.R."/>
            <person name="Famili I."/>
            <person name="Palsson B.O."/>
            <person name="Wang J."/>
        </authorList>
    </citation>
    <scope>NUCLEOTIDE SEQUENCE [LARGE SCALE GENOMIC DNA]</scope>
    <source>
        <strain evidence="3">CHO K1 cell line</strain>
    </source>
</reference>
<feature type="transmembrane region" description="Helical" evidence="1">
    <location>
        <begin position="20"/>
        <end position="42"/>
    </location>
</feature>
<gene>
    <name evidence="2" type="ORF">I79_014869</name>
</gene>
<dbReference type="InParanoid" id="G3HV91"/>
<keyword evidence="1" id="KW-1133">Transmembrane helix</keyword>
<dbReference type="EMBL" id="JH000762">
    <property type="protein sequence ID" value="EGV92121.1"/>
    <property type="molecule type" value="Genomic_DNA"/>
</dbReference>
<sequence length="93" mass="10679">MTSGKLAVLSKCNCCTEKSTILIPLMLELLYFQLYYLVSLLWNKYTLKLYKMPKSNSCAKYNCSRETLQSNKNYAVLTCLWPCNCISICTTIP</sequence>
<accession>G3HV91</accession>
<protein>
    <submittedName>
        <fullName evidence="2">Uncharacterized protein</fullName>
    </submittedName>
</protein>
<evidence type="ECO:0000313" key="3">
    <source>
        <dbReference type="Proteomes" id="UP000001075"/>
    </source>
</evidence>
<evidence type="ECO:0000256" key="1">
    <source>
        <dbReference type="SAM" id="Phobius"/>
    </source>
</evidence>
<evidence type="ECO:0000313" key="2">
    <source>
        <dbReference type="EMBL" id="EGV92121.1"/>
    </source>
</evidence>
<keyword evidence="1" id="KW-0812">Transmembrane</keyword>
<proteinExistence type="predicted"/>
<name>G3HV91_CRIGR</name>
<keyword evidence="1" id="KW-0472">Membrane</keyword>